<evidence type="ECO:0000256" key="3">
    <source>
        <dbReference type="ARBA" id="ARBA00023002"/>
    </source>
</evidence>
<name>A0A1H3FGW0_EUBBA</name>
<dbReference type="UniPathway" id="UPA00262">
    <property type="reaction ID" value="UER00222"/>
</dbReference>
<dbReference type="NCBIfam" id="TIGR01470">
    <property type="entry name" value="cysG_Nterm"/>
    <property type="match status" value="1"/>
</dbReference>
<keyword evidence="3" id="KW-0560">Oxidoreductase</keyword>
<evidence type="ECO:0000256" key="5">
    <source>
        <dbReference type="ARBA" id="ARBA00023244"/>
    </source>
</evidence>
<dbReference type="STRING" id="1528.SAMN04488579_11038"/>
<dbReference type="GO" id="GO:0043115">
    <property type="term" value="F:precorrin-2 dehydrogenase activity"/>
    <property type="evidence" value="ECO:0007669"/>
    <property type="project" value="UniProtKB-EC"/>
</dbReference>
<evidence type="ECO:0000256" key="1">
    <source>
        <dbReference type="ARBA" id="ARBA00005010"/>
    </source>
</evidence>
<keyword evidence="8" id="KW-1185">Reference proteome</keyword>
<dbReference type="InterPro" id="IPR028161">
    <property type="entry name" value="Met8-like"/>
</dbReference>
<evidence type="ECO:0000256" key="2">
    <source>
        <dbReference type="ARBA" id="ARBA00012400"/>
    </source>
</evidence>
<dbReference type="GO" id="GO:0004325">
    <property type="term" value="F:ferrochelatase activity"/>
    <property type="evidence" value="ECO:0007669"/>
    <property type="project" value="InterPro"/>
</dbReference>
<reference evidence="8" key="1">
    <citation type="submission" date="2016-10" db="EMBL/GenBank/DDBJ databases">
        <authorList>
            <person name="Varghese N."/>
            <person name="Submissions S."/>
        </authorList>
    </citation>
    <scope>NUCLEOTIDE SEQUENCE [LARGE SCALE GENOMIC DNA]</scope>
    <source>
        <strain evidence="8">VPI 5359</strain>
    </source>
</reference>
<dbReference type="SUPFAM" id="SSF75615">
    <property type="entry name" value="Siroheme synthase middle domains-like"/>
    <property type="match status" value="1"/>
</dbReference>
<dbReference type="InterPro" id="IPR042518">
    <property type="entry name" value="SirC_C"/>
</dbReference>
<sequence>MAGRLPLLFTTEGRKALVVGGGSVGCRRARTLAEAGCALTLVTADLPVEAVAGATLCLSNYGQECLEGMALVVAATDDAGVNAQIVSDCKARGILVNCVDNPGASDFIFPSVVRRGDLTLSVCTEGASPTLTKAIVSELRMRYDESYALRLTYLKKLRQRTLASSLDKDEKQARLRTQAAMSVDELQKEWEKEQ</sequence>
<dbReference type="OrthoDB" id="9773765at2"/>
<dbReference type="EC" id="1.3.1.76" evidence="2"/>
<evidence type="ECO:0000313" key="8">
    <source>
        <dbReference type="Proteomes" id="UP000199652"/>
    </source>
</evidence>
<keyword evidence="5" id="KW-0627">Porphyrin biosynthesis</keyword>
<comment type="catalytic activity">
    <reaction evidence="6">
        <text>precorrin-2 + NAD(+) = sirohydrochlorin + NADH + 2 H(+)</text>
        <dbReference type="Rhea" id="RHEA:15613"/>
        <dbReference type="ChEBI" id="CHEBI:15378"/>
        <dbReference type="ChEBI" id="CHEBI:57540"/>
        <dbReference type="ChEBI" id="CHEBI:57945"/>
        <dbReference type="ChEBI" id="CHEBI:58351"/>
        <dbReference type="ChEBI" id="CHEBI:58827"/>
        <dbReference type="EC" id="1.3.1.76"/>
    </reaction>
</comment>
<comment type="pathway">
    <text evidence="1">Porphyrin-containing compound metabolism; siroheme biosynthesis; sirohydrochlorin from precorrin-2: step 1/1.</text>
</comment>
<evidence type="ECO:0000256" key="4">
    <source>
        <dbReference type="ARBA" id="ARBA00023027"/>
    </source>
</evidence>
<dbReference type="Gene3D" id="3.40.50.720">
    <property type="entry name" value="NAD(P)-binding Rossmann-like Domain"/>
    <property type="match status" value="1"/>
</dbReference>
<gene>
    <name evidence="7" type="ORF">SAMN04488579_11038</name>
</gene>
<dbReference type="Pfam" id="PF13241">
    <property type="entry name" value="NAD_binding_7"/>
    <property type="match status" value="1"/>
</dbReference>
<dbReference type="SUPFAM" id="SSF51735">
    <property type="entry name" value="NAD(P)-binding Rossmann-fold domains"/>
    <property type="match status" value="1"/>
</dbReference>
<dbReference type="GO" id="GO:0019354">
    <property type="term" value="P:siroheme biosynthetic process"/>
    <property type="evidence" value="ECO:0007669"/>
    <property type="project" value="UniProtKB-UniPathway"/>
</dbReference>
<dbReference type="InterPro" id="IPR036291">
    <property type="entry name" value="NAD(P)-bd_dom_sf"/>
</dbReference>
<dbReference type="AlphaFoldDB" id="A0A1H3FGW0"/>
<evidence type="ECO:0000313" key="7">
    <source>
        <dbReference type="EMBL" id="SDX89618.1"/>
    </source>
</evidence>
<dbReference type="PANTHER" id="PTHR35330:SF1">
    <property type="entry name" value="SIROHEME BIOSYNTHESIS PROTEIN MET8"/>
    <property type="match status" value="1"/>
</dbReference>
<evidence type="ECO:0000256" key="6">
    <source>
        <dbReference type="ARBA" id="ARBA00047561"/>
    </source>
</evidence>
<dbReference type="PANTHER" id="PTHR35330">
    <property type="entry name" value="SIROHEME BIOSYNTHESIS PROTEIN MET8"/>
    <property type="match status" value="1"/>
</dbReference>
<keyword evidence="4" id="KW-0520">NAD</keyword>
<dbReference type="RefSeq" id="WP_090245072.1">
    <property type="nucleotide sequence ID" value="NZ_FNOU01000010.1"/>
</dbReference>
<accession>A0A1H3FGW0</accession>
<organism evidence="7 8">
    <name type="scientific">Eubacterium barkeri</name>
    <name type="common">Clostridium barkeri</name>
    <dbReference type="NCBI Taxonomy" id="1528"/>
    <lineage>
        <taxon>Bacteria</taxon>
        <taxon>Bacillati</taxon>
        <taxon>Bacillota</taxon>
        <taxon>Clostridia</taxon>
        <taxon>Eubacteriales</taxon>
        <taxon>Eubacteriaceae</taxon>
        <taxon>Eubacterium</taxon>
    </lineage>
</organism>
<dbReference type="EMBL" id="FNOU01000010">
    <property type="protein sequence ID" value="SDX89618.1"/>
    <property type="molecule type" value="Genomic_DNA"/>
</dbReference>
<proteinExistence type="predicted"/>
<dbReference type="InterPro" id="IPR006367">
    <property type="entry name" value="Sirohaem_synthase_N"/>
</dbReference>
<dbReference type="Proteomes" id="UP000199652">
    <property type="component" value="Unassembled WGS sequence"/>
</dbReference>
<dbReference type="PROSITE" id="PS51257">
    <property type="entry name" value="PROKAR_LIPOPROTEIN"/>
    <property type="match status" value="1"/>
</dbReference>
<protein>
    <recommendedName>
        <fullName evidence="2">precorrin-2 dehydrogenase</fullName>
        <ecNumber evidence="2">1.3.1.76</ecNumber>
    </recommendedName>
</protein>
<dbReference type="Gene3D" id="1.10.8.610">
    <property type="entry name" value="SirC, precorrin-2 dehydrogenase, C-terminal helical domain-like"/>
    <property type="match status" value="1"/>
</dbReference>